<comment type="similarity">
    <text evidence="5">Belongs to the SAT4 family.</text>
</comment>
<evidence type="ECO:0000256" key="7">
    <source>
        <dbReference type="SAM" id="Phobius"/>
    </source>
</evidence>
<keyword evidence="3 7" id="KW-1133">Transmembrane helix</keyword>
<evidence type="ECO:0000256" key="4">
    <source>
        <dbReference type="ARBA" id="ARBA00023136"/>
    </source>
</evidence>
<keyword evidence="4 7" id="KW-0472">Membrane</keyword>
<evidence type="ECO:0000256" key="5">
    <source>
        <dbReference type="ARBA" id="ARBA00038359"/>
    </source>
</evidence>
<dbReference type="InterPro" id="IPR049326">
    <property type="entry name" value="Rhodopsin_dom_fungi"/>
</dbReference>
<comment type="subcellular location">
    <subcellularLocation>
        <location evidence="1">Membrane</location>
        <topology evidence="1">Multi-pass membrane protein</topology>
    </subcellularLocation>
</comment>
<dbReference type="Proteomes" id="UP000275078">
    <property type="component" value="Unassembled WGS sequence"/>
</dbReference>
<evidence type="ECO:0000256" key="2">
    <source>
        <dbReference type="ARBA" id="ARBA00022692"/>
    </source>
</evidence>
<dbReference type="OrthoDB" id="5417844at2759"/>
<dbReference type="STRING" id="1160509.A0A3N4I2L8"/>
<evidence type="ECO:0000313" key="9">
    <source>
        <dbReference type="EMBL" id="RPA79677.1"/>
    </source>
</evidence>
<sequence>MSAPAGAGGPPPGMGGPPGAGMGGPPGGPPAGMPKVAACDRTPAQQAGFEFQIKEMARLGIYIPPGYGTCGYVMDWKGNVHIPIHITLVILATLAIIARVYTRAFVVKNFGWDDNLMVIAWVISTSMGILAVWTLKYTGVGYHMIDSKEINPKAPVVGPQAGYAYTIIHVVAIMFVKLSILVFLGRVLTSYKTKWAVRFLFVLALLHGLVSIGLFIFPCWPIRDFWMTSGGLDSRDAHCIPKLPLHLSLNIINAVIDGFILILPIPTIIRSQMRVKEKVAVLSVFVIGSGACIASFYRPSVIPGYAGDADPTWYGADLMITGQIEAALGCICGSSPAFKKLLVHTLPKAFNNIFSRDSSNGGSTGASGSYKLENIKVVGDSKIRSLKGSQSESTEEFRFEGDKLPTSGKYEGTYNNTVVIQSTRTRSTESSDSLDADNHINVTREYEQTSRRVREPAISMV</sequence>
<reference evidence="9 10" key="1">
    <citation type="journal article" date="2018" name="Nat. Ecol. Evol.">
        <title>Pezizomycetes genomes reveal the molecular basis of ectomycorrhizal truffle lifestyle.</title>
        <authorList>
            <person name="Murat C."/>
            <person name="Payen T."/>
            <person name="Noel B."/>
            <person name="Kuo A."/>
            <person name="Morin E."/>
            <person name="Chen J."/>
            <person name="Kohler A."/>
            <person name="Krizsan K."/>
            <person name="Balestrini R."/>
            <person name="Da Silva C."/>
            <person name="Montanini B."/>
            <person name="Hainaut M."/>
            <person name="Levati E."/>
            <person name="Barry K.W."/>
            <person name="Belfiori B."/>
            <person name="Cichocki N."/>
            <person name="Clum A."/>
            <person name="Dockter R.B."/>
            <person name="Fauchery L."/>
            <person name="Guy J."/>
            <person name="Iotti M."/>
            <person name="Le Tacon F."/>
            <person name="Lindquist E.A."/>
            <person name="Lipzen A."/>
            <person name="Malagnac F."/>
            <person name="Mello A."/>
            <person name="Molinier V."/>
            <person name="Miyauchi S."/>
            <person name="Poulain J."/>
            <person name="Riccioni C."/>
            <person name="Rubini A."/>
            <person name="Sitrit Y."/>
            <person name="Splivallo R."/>
            <person name="Traeger S."/>
            <person name="Wang M."/>
            <person name="Zifcakova L."/>
            <person name="Wipf D."/>
            <person name="Zambonelli A."/>
            <person name="Paolocci F."/>
            <person name="Nowrousian M."/>
            <person name="Ottonello S."/>
            <person name="Baldrian P."/>
            <person name="Spatafora J.W."/>
            <person name="Henrissat B."/>
            <person name="Nagy L.G."/>
            <person name="Aury J.M."/>
            <person name="Wincker P."/>
            <person name="Grigoriev I.V."/>
            <person name="Bonfante P."/>
            <person name="Martin F.M."/>
        </authorList>
    </citation>
    <scope>NUCLEOTIDE SEQUENCE [LARGE SCALE GENOMIC DNA]</scope>
    <source>
        <strain evidence="9 10">RN42</strain>
    </source>
</reference>
<feature type="transmembrane region" description="Helical" evidence="7">
    <location>
        <begin position="82"/>
        <end position="102"/>
    </location>
</feature>
<proteinExistence type="inferred from homology"/>
<feature type="transmembrane region" description="Helical" evidence="7">
    <location>
        <begin position="279"/>
        <end position="297"/>
    </location>
</feature>
<keyword evidence="10" id="KW-1185">Reference proteome</keyword>
<feature type="transmembrane region" description="Helical" evidence="7">
    <location>
        <begin position="114"/>
        <end position="135"/>
    </location>
</feature>
<dbReference type="InterPro" id="IPR052337">
    <property type="entry name" value="SAT4-like"/>
</dbReference>
<accession>A0A3N4I2L8</accession>
<protein>
    <recommendedName>
        <fullName evidence="8">Rhodopsin domain-containing protein</fullName>
    </recommendedName>
</protein>
<keyword evidence="2 7" id="KW-0812">Transmembrane</keyword>
<dbReference type="PANTHER" id="PTHR33048">
    <property type="entry name" value="PTH11-LIKE INTEGRAL MEMBRANE PROTEIN (AFU_ORTHOLOGUE AFUA_5G11245)"/>
    <property type="match status" value="1"/>
</dbReference>
<feature type="region of interest" description="Disordered" evidence="6">
    <location>
        <begin position="1"/>
        <end position="35"/>
    </location>
</feature>
<dbReference type="Pfam" id="PF20684">
    <property type="entry name" value="Fung_rhodopsin"/>
    <property type="match status" value="1"/>
</dbReference>
<feature type="compositionally biased region" description="Gly residues" evidence="6">
    <location>
        <begin position="16"/>
        <end position="25"/>
    </location>
</feature>
<name>A0A3N4I2L8_ASCIM</name>
<dbReference type="GO" id="GO:0016020">
    <property type="term" value="C:membrane"/>
    <property type="evidence" value="ECO:0007669"/>
    <property type="project" value="UniProtKB-SubCell"/>
</dbReference>
<organism evidence="9 10">
    <name type="scientific">Ascobolus immersus RN42</name>
    <dbReference type="NCBI Taxonomy" id="1160509"/>
    <lineage>
        <taxon>Eukaryota</taxon>
        <taxon>Fungi</taxon>
        <taxon>Dikarya</taxon>
        <taxon>Ascomycota</taxon>
        <taxon>Pezizomycotina</taxon>
        <taxon>Pezizomycetes</taxon>
        <taxon>Pezizales</taxon>
        <taxon>Ascobolaceae</taxon>
        <taxon>Ascobolus</taxon>
    </lineage>
</organism>
<dbReference type="PANTHER" id="PTHR33048:SF47">
    <property type="entry name" value="INTEGRAL MEMBRANE PROTEIN-RELATED"/>
    <property type="match status" value="1"/>
</dbReference>
<dbReference type="EMBL" id="ML119696">
    <property type="protein sequence ID" value="RPA79677.1"/>
    <property type="molecule type" value="Genomic_DNA"/>
</dbReference>
<evidence type="ECO:0000256" key="1">
    <source>
        <dbReference type="ARBA" id="ARBA00004141"/>
    </source>
</evidence>
<gene>
    <name evidence="9" type="ORF">BJ508DRAFT_139525</name>
</gene>
<evidence type="ECO:0000313" key="10">
    <source>
        <dbReference type="Proteomes" id="UP000275078"/>
    </source>
</evidence>
<evidence type="ECO:0000256" key="3">
    <source>
        <dbReference type="ARBA" id="ARBA00022989"/>
    </source>
</evidence>
<evidence type="ECO:0000259" key="8">
    <source>
        <dbReference type="Pfam" id="PF20684"/>
    </source>
</evidence>
<feature type="transmembrane region" description="Helical" evidence="7">
    <location>
        <begin position="243"/>
        <end position="267"/>
    </location>
</feature>
<feature type="domain" description="Rhodopsin" evidence="8">
    <location>
        <begin position="98"/>
        <end position="343"/>
    </location>
</feature>
<feature type="transmembrane region" description="Helical" evidence="7">
    <location>
        <begin position="163"/>
        <end position="184"/>
    </location>
</feature>
<dbReference type="AlphaFoldDB" id="A0A3N4I2L8"/>
<evidence type="ECO:0000256" key="6">
    <source>
        <dbReference type="SAM" id="MobiDB-lite"/>
    </source>
</evidence>
<feature type="transmembrane region" description="Helical" evidence="7">
    <location>
        <begin position="196"/>
        <end position="223"/>
    </location>
</feature>